<dbReference type="InterPro" id="IPR011343">
    <property type="entry name" value="DeoC"/>
</dbReference>
<dbReference type="GO" id="GO:0016052">
    <property type="term" value="P:carbohydrate catabolic process"/>
    <property type="evidence" value="ECO:0007669"/>
    <property type="project" value="TreeGrafter"/>
</dbReference>
<dbReference type="GeneID" id="94431690"/>
<sequence length="285" mass="30785">MAEAPVYQHFGSMNVLSFYEVMATTGKETEESLVSVCEEAVKIPCVTSVCVLPSFVKFLKQQLQKQGSSAEQCRVCAALNFPEGKGTADDVCLEATGALKDGADEFECLIDWNQMNADETLGADRIRLLVGEVKKVIGSRTLKVVLEAGQLQGGDAISRAAIAALEGGADFLQTSSGRSATHATAFALHLMSIAIKDYRCRESERIEVVDDMPKECKVRPIGLKVELGDAHEKEALDWLQVSHENGAAFMVKETFRIGGTARLLSELRKNLSSWTPPDVSGKAGA</sequence>
<keyword evidence="1" id="KW-0963">Cytoplasm</keyword>
<evidence type="ECO:0000256" key="1">
    <source>
        <dbReference type="ARBA" id="ARBA00022490"/>
    </source>
</evidence>
<dbReference type="GO" id="GO:0004139">
    <property type="term" value="F:deoxyribose-phosphate aldolase activity"/>
    <property type="evidence" value="ECO:0007669"/>
    <property type="project" value="InterPro"/>
</dbReference>
<dbReference type="GO" id="GO:0005737">
    <property type="term" value="C:cytoplasm"/>
    <property type="evidence" value="ECO:0007669"/>
    <property type="project" value="InterPro"/>
</dbReference>
<dbReference type="RefSeq" id="XP_067919550.1">
    <property type="nucleotide sequence ID" value="XM_068068479.1"/>
</dbReference>
<dbReference type="VEuPathDB" id="ToxoDB:CSUI_008345"/>
<dbReference type="GO" id="GO:0046386">
    <property type="term" value="P:deoxyribose phosphate catabolic process"/>
    <property type="evidence" value="ECO:0007669"/>
    <property type="project" value="UniProtKB-UniPathway"/>
</dbReference>
<dbReference type="InterPro" id="IPR013785">
    <property type="entry name" value="Aldolase_TIM"/>
</dbReference>
<protein>
    <submittedName>
        <fullName evidence="2">Deoxyribose-phosphate aldolase</fullName>
    </submittedName>
</protein>
<evidence type="ECO:0000313" key="2">
    <source>
        <dbReference type="EMBL" id="PHJ17836.1"/>
    </source>
</evidence>
<dbReference type="Pfam" id="PF01791">
    <property type="entry name" value="DeoC"/>
    <property type="match status" value="1"/>
</dbReference>
<name>A0A2C6KN67_9APIC</name>
<dbReference type="AlphaFoldDB" id="A0A2C6KN67"/>
<dbReference type="SMART" id="SM01133">
    <property type="entry name" value="DeoC"/>
    <property type="match status" value="1"/>
</dbReference>
<proteinExistence type="predicted"/>
<dbReference type="InterPro" id="IPR002915">
    <property type="entry name" value="DeoC/FbaB/LacD_aldolase"/>
</dbReference>
<accession>A0A2C6KN67</accession>
<keyword evidence="3" id="KW-1185">Reference proteome</keyword>
<gene>
    <name evidence="2" type="ORF">CSUI_008345</name>
</gene>
<evidence type="ECO:0000313" key="3">
    <source>
        <dbReference type="Proteomes" id="UP000221165"/>
    </source>
</evidence>
<dbReference type="PANTHER" id="PTHR10889">
    <property type="entry name" value="DEOXYRIBOSE-PHOSPHATE ALDOLASE"/>
    <property type="match status" value="1"/>
</dbReference>
<dbReference type="Gene3D" id="3.20.20.70">
    <property type="entry name" value="Aldolase class I"/>
    <property type="match status" value="1"/>
</dbReference>
<dbReference type="OrthoDB" id="70823at2759"/>
<dbReference type="EMBL" id="MIGC01004639">
    <property type="protein sequence ID" value="PHJ17836.1"/>
    <property type="molecule type" value="Genomic_DNA"/>
</dbReference>
<reference evidence="2 3" key="1">
    <citation type="journal article" date="2017" name="Int. J. Parasitol.">
        <title>The genome of the protozoan parasite Cystoisospora suis and a reverse vaccinology approach to identify vaccine candidates.</title>
        <authorList>
            <person name="Palmieri N."/>
            <person name="Shrestha A."/>
            <person name="Ruttkowski B."/>
            <person name="Beck T."/>
            <person name="Vogl C."/>
            <person name="Tomley F."/>
            <person name="Blake D.P."/>
            <person name="Joachim A."/>
        </authorList>
    </citation>
    <scope>NUCLEOTIDE SEQUENCE [LARGE SCALE GENOMIC DNA]</scope>
    <source>
        <strain evidence="2 3">Wien I</strain>
    </source>
</reference>
<dbReference type="Proteomes" id="UP000221165">
    <property type="component" value="Unassembled WGS sequence"/>
</dbReference>
<dbReference type="PANTHER" id="PTHR10889:SF1">
    <property type="entry name" value="DEOXYRIBOSE-PHOSPHATE ALDOLASE"/>
    <property type="match status" value="1"/>
</dbReference>
<comment type="caution">
    <text evidence="2">The sequence shown here is derived from an EMBL/GenBank/DDBJ whole genome shotgun (WGS) entry which is preliminary data.</text>
</comment>
<dbReference type="SUPFAM" id="SSF51569">
    <property type="entry name" value="Aldolase"/>
    <property type="match status" value="1"/>
</dbReference>
<dbReference type="GO" id="GO:0009264">
    <property type="term" value="P:deoxyribonucleotide catabolic process"/>
    <property type="evidence" value="ECO:0007669"/>
    <property type="project" value="InterPro"/>
</dbReference>
<organism evidence="2 3">
    <name type="scientific">Cystoisospora suis</name>
    <dbReference type="NCBI Taxonomy" id="483139"/>
    <lineage>
        <taxon>Eukaryota</taxon>
        <taxon>Sar</taxon>
        <taxon>Alveolata</taxon>
        <taxon>Apicomplexa</taxon>
        <taxon>Conoidasida</taxon>
        <taxon>Coccidia</taxon>
        <taxon>Eucoccidiorida</taxon>
        <taxon>Eimeriorina</taxon>
        <taxon>Sarcocystidae</taxon>
        <taxon>Cystoisospora</taxon>
    </lineage>
</organism>
<dbReference type="UniPathway" id="UPA00002">
    <property type="reaction ID" value="UER00468"/>
</dbReference>